<dbReference type="AlphaFoldDB" id="A0A4Z2EEA4"/>
<proteinExistence type="predicted"/>
<comment type="caution">
    <text evidence="2">The sequence shown here is derived from an EMBL/GenBank/DDBJ whole genome shotgun (WGS) entry which is preliminary data.</text>
</comment>
<dbReference type="Proteomes" id="UP000314294">
    <property type="component" value="Unassembled WGS sequence"/>
</dbReference>
<protein>
    <submittedName>
        <fullName evidence="2">Uncharacterized protein</fullName>
    </submittedName>
</protein>
<gene>
    <name evidence="2" type="ORF">EYF80_062652</name>
</gene>
<name>A0A4Z2EEA4_9TELE</name>
<keyword evidence="3" id="KW-1185">Reference proteome</keyword>
<sequence>MNFSCRKWKICKCVVKRSVASRFLFQERTWTRGPGPGPEDQDLDQRTGTRGPGPEDLDQRTSRSTGFRSELLGSSFMTNASSRAPMGVLQAV</sequence>
<reference evidence="2 3" key="1">
    <citation type="submission" date="2019-03" db="EMBL/GenBank/DDBJ databases">
        <title>First draft genome of Liparis tanakae, snailfish: a comprehensive survey of snailfish specific genes.</title>
        <authorList>
            <person name="Kim W."/>
            <person name="Song I."/>
            <person name="Jeong J.-H."/>
            <person name="Kim D."/>
            <person name="Kim S."/>
            <person name="Ryu S."/>
            <person name="Song J.Y."/>
            <person name="Lee S.K."/>
        </authorList>
    </citation>
    <scope>NUCLEOTIDE SEQUENCE [LARGE SCALE GENOMIC DNA]</scope>
    <source>
        <tissue evidence="2">Muscle</tissue>
    </source>
</reference>
<accession>A0A4Z2EEA4</accession>
<evidence type="ECO:0000313" key="3">
    <source>
        <dbReference type="Proteomes" id="UP000314294"/>
    </source>
</evidence>
<evidence type="ECO:0000256" key="1">
    <source>
        <dbReference type="SAM" id="MobiDB-lite"/>
    </source>
</evidence>
<organism evidence="2 3">
    <name type="scientific">Liparis tanakae</name>
    <name type="common">Tanaka's snailfish</name>
    <dbReference type="NCBI Taxonomy" id="230148"/>
    <lineage>
        <taxon>Eukaryota</taxon>
        <taxon>Metazoa</taxon>
        <taxon>Chordata</taxon>
        <taxon>Craniata</taxon>
        <taxon>Vertebrata</taxon>
        <taxon>Euteleostomi</taxon>
        <taxon>Actinopterygii</taxon>
        <taxon>Neopterygii</taxon>
        <taxon>Teleostei</taxon>
        <taxon>Neoteleostei</taxon>
        <taxon>Acanthomorphata</taxon>
        <taxon>Eupercaria</taxon>
        <taxon>Perciformes</taxon>
        <taxon>Cottioidei</taxon>
        <taxon>Cottales</taxon>
        <taxon>Liparidae</taxon>
        <taxon>Liparis</taxon>
    </lineage>
</organism>
<dbReference type="EMBL" id="SRLO01008709">
    <property type="protein sequence ID" value="TNN27206.1"/>
    <property type="molecule type" value="Genomic_DNA"/>
</dbReference>
<feature type="region of interest" description="Disordered" evidence="1">
    <location>
        <begin position="27"/>
        <end position="69"/>
    </location>
</feature>
<evidence type="ECO:0000313" key="2">
    <source>
        <dbReference type="EMBL" id="TNN27206.1"/>
    </source>
</evidence>